<evidence type="ECO:0000313" key="4">
    <source>
        <dbReference type="Proteomes" id="UP001059844"/>
    </source>
</evidence>
<dbReference type="RefSeq" id="WP_256551183.1">
    <property type="nucleotide sequence ID" value="NZ_CP101751.1"/>
</dbReference>
<keyword evidence="1" id="KW-1133">Transmembrane helix</keyword>
<dbReference type="Proteomes" id="UP001059844">
    <property type="component" value="Chromosome"/>
</dbReference>
<accession>A0ABY5IRP6</accession>
<evidence type="ECO:0000256" key="1">
    <source>
        <dbReference type="SAM" id="Phobius"/>
    </source>
</evidence>
<feature type="transmembrane region" description="Helical" evidence="1">
    <location>
        <begin position="7"/>
        <end position="25"/>
    </location>
</feature>
<reference evidence="3" key="1">
    <citation type="submission" date="2022-07" db="EMBL/GenBank/DDBJ databases">
        <title>Isolation, identification, and degradation of a PFOSA degrading strain from sewage treatment plant.</title>
        <authorList>
            <person name="Zhang L."/>
            <person name="Huo Y."/>
        </authorList>
    </citation>
    <scope>NUCLEOTIDE SEQUENCE</scope>
    <source>
        <strain evidence="3">C1</strain>
    </source>
</reference>
<keyword evidence="4" id="KW-1185">Reference proteome</keyword>
<gene>
    <name evidence="3" type="ORF">NOX80_17930</name>
</gene>
<dbReference type="EMBL" id="CP101751">
    <property type="protein sequence ID" value="UUC45488.1"/>
    <property type="molecule type" value="Genomic_DNA"/>
</dbReference>
<feature type="domain" description="DUF4350" evidence="2">
    <location>
        <begin position="83"/>
        <end position="231"/>
    </location>
</feature>
<protein>
    <submittedName>
        <fullName evidence="3">DUF4350 domain-containing protein</fullName>
    </submittedName>
</protein>
<sequence>MNRTLKIYIAFLVLIIVGIIAIDSGRPKPINWSPTYATQDKIPFGLFVFDKEIQNLLPGQKIERFGNSVYEFLDPKYSYTDSTYTTKGTILLIGQLHNIDATSATELLYFVEHGNTAFLSMQSFPDILKDSLKFDFSNGLYLNNKLQLKLTGNNFKNKTYHFDKGADNIYFSRIDSTNTQVLGYQQTDSVRNANFIRIPYGAGYFLLHTQPAAFSNYMLLKDRNAEYCEAILSFIPKKTVYWQSLHFNDENISGSPMRYILSQPALKWAWYLFLIGMFIFMLFNAKRRQRVIPIKEPVPNTTVDFTKTIGNLYLQEGSHYLIIEKKIIYFLEKIRTEYMIDTFYLDETFINKLHQKTGKDPALIENVIRLIQKHRSTVISTQKDVIEISKAIEKLK</sequence>
<keyword evidence="1" id="KW-0472">Membrane</keyword>
<feature type="transmembrane region" description="Helical" evidence="1">
    <location>
        <begin position="268"/>
        <end position="285"/>
    </location>
</feature>
<evidence type="ECO:0000313" key="3">
    <source>
        <dbReference type="EMBL" id="UUC45488.1"/>
    </source>
</evidence>
<keyword evidence="1" id="KW-0812">Transmembrane</keyword>
<evidence type="ECO:0000259" key="2">
    <source>
        <dbReference type="Pfam" id="PF14258"/>
    </source>
</evidence>
<proteinExistence type="predicted"/>
<name>A0ABY5IRP6_9FLAO</name>
<dbReference type="Pfam" id="PF14258">
    <property type="entry name" value="DUF4350"/>
    <property type="match status" value="1"/>
</dbReference>
<dbReference type="InterPro" id="IPR025646">
    <property type="entry name" value="DUF4350"/>
</dbReference>
<organism evidence="3 4">
    <name type="scientific">Flavobacterium cerinum</name>
    <dbReference type="NCBI Taxonomy" id="2502784"/>
    <lineage>
        <taxon>Bacteria</taxon>
        <taxon>Pseudomonadati</taxon>
        <taxon>Bacteroidota</taxon>
        <taxon>Flavobacteriia</taxon>
        <taxon>Flavobacteriales</taxon>
        <taxon>Flavobacteriaceae</taxon>
        <taxon>Flavobacterium</taxon>
    </lineage>
</organism>